<reference evidence="8 9" key="1">
    <citation type="submission" date="2019-07" db="EMBL/GenBank/DDBJ databases">
        <title>Thalassofilum flectens gen. nov., sp. nov., a novel moderate thermophilic anaerobe from a shallow sea hot spring in Kunashir Island (Russia), representing a new family in the order Bacteroidales, and proposal of Thalassofilacea fam. nov.</title>
        <authorList>
            <person name="Kochetkova T.V."/>
            <person name="Podosokorskaya O.A."/>
            <person name="Novikov A."/>
            <person name="Elcheninov A.G."/>
            <person name="Toshchakov S.V."/>
            <person name="Kublanov I.V."/>
        </authorList>
    </citation>
    <scope>NUCLEOTIDE SEQUENCE [LARGE SCALE GENOMIC DNA]</scope>
    <source>
        <strain evidence="8 9">38-H</strain>
    </source>
</reference>
<dbReference type="GO" id="GO:0005886">
    <property type="term" value="C:plasma membrane"/>
    <property type="evidence" value="ECO:0007669"/>
    <property type="project" value="UniProtKB-SubCell"/>
</dbReference>
<feature type="transmembrane region" description="Helical" evidence="6">
    <location>
        <begin position="47"/>
        <end position="72"/>
    </location>
</feature>
<dbReference type="Gene3D" id="3.30.70.120">
    <property type="match status" value="1"/>
</dbReference>
<keyword evidence="5 6" id="KW-0472">Membrane</keyword>
<evidence type="ECO:0000313" key="9">
    <source>
        <dbReference type="Proteomes" id="UP000500961"/>
    </source>
</evidence>
<evidence type="ECO:0000256" key="3">
    <source>
        <dbReference type="ARBA" id="ARBA00022692"/>
    </source>
</evidence>
<keyword evidence="9" id="KW-1185">Reference proteome</keyword>
<keyword evidence="4 6" id="KW-1133">Transmembrane helix</keyword>
<dbReference type="InterPro" id="IPR015867">
    <property type="entry name" value="N-reg_PII/ATP_PRibTrfase_C"/>
</dbReference>
<feature type="transmembrane region" description="Helical" evidence="6">
    <location>
        <begin position="84"/>
        <end position="101"/>
    </location>
</feature>
<organism evidence="8 9">
    <name type="scientific">Tenuifilum thalassicum</name>
    <dbReference type="NCBI Taxonomy" id="2590900"/>
    <lineage>
        <taxon>Bacteria</taxon>
        <taxon>Pseudomonadati</taxon>
        <taxon>Bacteroidota</taxon>
        <taxon>Bacteroidia</taxon>
        <taxon>Bacteroidales</taxon>
        <taxon>Tenuifilaceae</taxon>
        <taxon>Tenuifilum</taxon>
    </lineage>
</organism>
<feature type="transmembrane region" description="Helical" evidence="6">
    <location>
        <begin position="12"/>
        <end position="32"/>
    </location>
</feature>
<dbReference type="Pfam" id="PF02588">
    <property type="entry name" value="YitT_membrane"/>
    <property type="match status" value="1"/>
</dbReference>
<feature type="domain" description="DUF2179" evidence="7">
    <location>
        <begin position="230"/>
        <end position="284"/>
    </location>
</feature>
<proteinExistence type="predicted"/>
<dbReference type="CDD" id="cd16380">
    <property type="entry name" value="YitT_C"/>
    <property type="match status" value="1"/>
</dbReference>
<protein>
    <submittedName>
        <fullName evidence="8">YitT family protein</fullName>
    </submittedName>
</protein>
<keyword evidence="2" id="KW-1003">Cell membrane</keyword>
<feature type="transmembrane region" description="Helical" evidence="6">
    <location>
        <begin position="113"/>
        <end position="132"/>
    </location>
</feature>
<dbReference type="InterPro" id="IPR051461">
    <property type="entry name" value="UPF0750_membrane"/>
</dbReference>
<dbReference type="RefSeq" id="WP_173072441.1">
    <property type="nucleotide sequence ID" value="NZ_CP041345.1"/>
</dbReference>
<name>A0A7D4BY87_9BACT</name>
<feature type="transmembrane region" description="Helical" evidence="6">
    <location>
        <begin position="184"/>
        <end position="201"/>
    </location>
</feature>
<gene>
    <name evidence="8" type="ORF">FHG85_01120</name>
</gene>
<dbReference type="KEGG" id="ttz:FHG85_01120"/>
<dbReference type="PIRSF" id="PIRSF006483">
    <property type="entry name" value="Membrane_protein_YitT"/>
    <property type="match status" value="1"/>
</dbReference>
<accession>A0A7D4BY87</accession>
<keyword evidence="3 6" id="KW-0812">Transmembrane</keyword>
<dbReference type="InterPro" id="IPR019264">
    <property type="entry name" value="DUF2179"/>
</dbReference>
<feature type="transmembrane region" description="Helical" evidence="6">
    <location>
        <begin position="153"/>
        <end position="172"/>
    </location>
</feature>
<evidence type="ECO:0000259" key="7">
    <source>
        <dbReference type="Pfam" id="PF10035"/>
    </source>
</evidence>
<comment type="subcellular location">
    <subcellularLocation>
        <location evidence="1">Cell membrane</location>
        <topology evidence="1">Multi-pass membrane protein</topology>
    </subcellularLocation>
</comment>
<dbReference type="PANTHER" id="PTHR33545:SF5">
    <property type="entry name" value="UPF0750 MEMBRANE PROTEIN YITT"/>
    <property type="match status" value="1"/>
</dbReference>
<dbReference type="InterPro" id="IPR003740">
    <property type="entry name" value="YitT"/>
</dbReference>
<evidence type="ECO:0000313" key="8">
    <source>
        <dbReference type="EMBL" id="QKG78924.1"/>
    </source>
</evidence>
<dbReference type="EMBL" id="CP041345">
    <property type="protein sequence ID" value="QKG78924.1"/>
    <property type="molecule type" value="Genomic_DNA"/>
</dbReference>
<evidence type="ECO:0000256" key="2">
    <source>
        <dbReference type="ARBA" id="ARBA00022475"/>
    </source>
</evidence>
<evidence type="ECO:0000256" key="5">
    <source>
        <dbReference type="ARBA" id="ARBA00023136"/>
    </source>
</evidence>
<dbReference type="AlphaFoldDB" id="A0A7D4BY87"/>
<evidence type="ECO:0000256" key="4">
    <source>
        <dbReference type="ARBA" id="ARBA00022989"/>
    </source>
</evidence>
<dbReference type="Pfam" id="PF10035">
    <property type="entry name" value="DUF2179"/>
    <property type="match status" value="1"/>
</dbReference>
<dbReference type="PANTHER" id="PTHR33545">
    <property type="entry name" value="UPF0750 MEMBRANE PROTEIN YITT-RELATED"/>
    <property type="match status" value="1"/>
</dbReference>
<sequence length="292" mass="31550">MTSTQILKTVRSYSIIVFGLLLYALSWTAFLIPHKITGGGVSGIGALIYYASGIPMGYTYFLINIALILIAIKMLGANFGVKTIFGVAVGSILLSALQMLIKAPVVDDKFMSTIIGGALSGVGLGIVFSQGGSTGGTDIIAMIINKYRNISPGRIIMLCDVFIIGSSFLVLLDLDPAKRIETIVYGYVAMAITAYSLDAVLSGTKQSVQVFVFSKHYQAIADRITTEVNRGVTVVDGMGWYSKEPQKVLISLVRKHEVSEVYKIIKEIDPEAFISVATVTGVYGRGFERIRH</sequence>
<evidence type="ECO:0000256" key="1">
    <source>
        <dbReference type="ARBA" id="ARBA00004651"/>
    </source>
</evidence>
<dbReference type="Proteomes" id="UP000500961">
    <property type="component" value="Chromosome"/>
</dbReference>
<evidence type="ECO:0000256" key="6">
    <source>
        <dbReference type="SAM" id="Phobius"/>
    </source>
</evidence>